<keyword evidence="3" id="KW-0143">Chaperone</keyword>
<comment type="similarity">
    <text evidence="4">Belongs to the SIMIBI class G3E GTPase family. ZNG1 subfamily.</text>
</comment>
<dbReference type="InterPro" id="IPR051316">
    <property type="entry name" value="Zinc-reg_GTPase_activator"/>
</dbReference>
<gene>
    <name evidence="9" type="ORF">CKO31_20340</name>
</gene>
<dbReference type="EMBL" id="NRRV01000066">
    <property type="protein sequence ID" value="MBK1633059.1"/>
    <property type="molecule type" value="Genomic_DNA"/>
</dbReference>
<keyword evidence="2" id="KW-0378">Hydrolase</keyword>
<dbReference type="Gene3D" id="3.30.1220.10">
    <property type="entry name" value="CobW-like, C-terminal domain"/>
    <property type="match status" value="1"/>
</dbReference>
<dbReference type="CDD" id="cd03112">
    <property type="entry name" value="CobW-like"/>
    <property type="match status" value="1"/>
</dbReference>
<dbReference type="InterPro" id="IPR003495">
    <property type="entry name" value="CobW/HypB/UreG_nucleotide-bd"/>
</dbReference>
<dbReference type="SMART" id="SM00833">
    <property type="entry name" value="CobW_C"/>
    <property type="match status" value="1"/>
</dbReference>
<dbReference type="Pfam" id="PF02492">
    <property type="entry name" value="cobW"/>
    <property type="match status" value="1"/>
</dbReference>
<dbReference type="RefSeq" id="WP_200241016.1">
    <property type="nucleotide sequence ID" value="NZ_NRRV01000066.1"/>
</dbReference>
<feature type="compositionally biased region" description="Basic and acidic residues" evidence="7">
    <location>
        <begin position="235"/>
        <end position="273"/>
    </location>
</feature>
<evidence type="ECO:0000256" key="3">
    <source>
        <dbReference type="ARBA" id="ARBA00023186"/>
    </source>
</evidence>
<evidence type="ECO:0000256" key="1">
    <source>
        <dbReference type="ARBA" id="ARBA00022741"/>
    </source>
</evidence>
<keyword evidence="10" id="KW-1185">Reference proteome</keyword>
<evidence type="ECO:0000313" key="10">
    <source>
        <dbReference type="Proteomes" id="UP000748752"/>
    </source>
</evidence>
<dbReference type="PANTHER" id="PTHR13748:SF62">
    <property type="entry name" value="COBW DOMAIN-CONTAINING PROTEIN"/>
    <property type="match status" value="1"/>
</dbReference>
<feature type="region of interest" description="Disordered" evidence="7">
    <location>
        <begin position="227"/>
        <end position="273"/>
    </location>
</feature>
<evidence type="ECO:0000256" key="4">
    <source>
        <dbReference type="ARBA" id="ARBA00034320"/>
    </source>
</evidence>
<comment type="caution">
    <text evidence="9">The sequence shown here is derived from an EMBL/GenBank/DDBJ whole genome shotgun (WGS) entry which is preliminary data.</text>
</comment>
<dbReference type="PANTHER" id="PTHR13748">
    <property type="entry name" value="COBW-RELATED"/>
    <property type="match status" value="1"/>
</dbReference>
<dbReference type="SUPFAM" id="SSF52540">
    <property type="entry name" value="P-loop containing nucleoside triphosphate hydrolases"/>
    <property type="match status" value="1"/>
</dbReference>
<proteinExistence type="inferred from homology"/>
<dbReference type="Pfam" id="PF07683">
    <property type="entry name" value="CobW_C"/>
    <property type="match status" value="1"/>
</dbReference>
<feature type="domain" description="CobW C-terminal" evidence="8">
    <location>
        <begin position="277"/>
        <end position="371"/>
    </location>
</feature>
<dbReference type="Gene3D" id="3.40.50.300">
    <property type="entry name" value="P-loop containing nucleotide triphosphate hydrolases"/>
    <property type="match status" value="1"/>
</dbReference>
<comment type="function">
    <text evidence="5">Zinc chaperone that directly transfers zinc cofactor to target proteins, thereby activating them. Zinc is transferred from the CXCC motif in the GTPase domain to the zinc binding site in target proteins in a process requiring GTP hydrolysis.</text>
</comment>
<evidence type="ECO:0000313" key="9">
    <source>
        <dbReference type="EMBL" id="MBK1633059.1"/>
    </source>
</evidence>
<protein>
    <submittedName>
        <fullName evidence="9">GTP-binding protein</fullName>
    </submittedName>
</protein>
<dbReference type="InterPro" id="IPR011629">
    <property type="entry name" value="CobW-like_C"/>
</dbReference>
<dbReference type="SUPFAM" id="SSF90002">
    <property type="entry name" value="Hypothetical protein YjiA, C-terminal domain"/>
    <property type="match status" value="1"/>
</dbReference>
<organism evidence="9 10">
    <name type="scientific">Thiohalocapsa halophila</name>
    <dbReference type="NCBI Taxonomy" id="69359"/>
    <lineage>
        <taxon>Bacteria</taxon>
        <taxon>Pseudomonadati</taxon>
        <taxon>Pseudomonadota</taxon>
        <taxon>Gammaproteobacteria</taxon>
        <taxon>Chromatiales</taxon>
        <taxon>Chromatiaceae</taxon>
        <taxon>Thiohalocapsa</taxon>
    </lineage>
</organism>
<dbReference type="Proteomes" id="UP000748752">
    <property type="component" value="Unassembled WGS sequence"/>
</dbReference>
<reference evidence="9 10" key="1">
    <citation type="journal article" date="2020" name="Microorganisms">
        <title>Osmotic Adaptation and Compatible Solute Biosynthesis of Phototrophic Bacteria as Revealed from Genome Analyses.</title>
        <authorList>
            <person name="Imhoff J.F."/>
            <person name="Rahn T."/>
            <person name="Kunzel S."/>
            <person name="Keller A."/>
            <person name="Neulinger S.C."/>
        </authorList>
    </citation>
    <scope>NUCLEOTIDE SEQUENCE [LARGE SCALE GENOMIC DNA]</scope>
    <source>
        <strain evidence="9 10">DSM 6210</strain>
    </source>
</reference>
<evidence type="ECO:0000256" key="6">
    <source>
        <dbReference type="ARBA" id="ARBA00049117"/>
    </source>
</evidence>
<evidence type="ECO:0000256" key="7">
    <source>
        <dbReference type="SAM" id="MobiDB-lite"/>
    </source>
</evidence>
<accession>A0ABS1CMI9</accession>
<evidence type="ECO:0000256" key="5">
    <source>
        <dbReference type="ARBA" id="ARBA00045658"/>
    </source>
</evidence>
<comment type="catalytic activity">
    <reaction evidence="6">
        <text>GTP + H2O = GDP + phosphate + H(+)</text>
        <dbReference type="Rhea" id="RHEA:19669"/>
        <dbReference type="ChEBI" id="CHEBI:15377"/>
        <dbReference type="ChEBI" id="CHEBI:15378"/>
        <dbReference type="ChEBI" id="CHEBI:37565"/>
        <dbReference type="ChEBI" id="CHEBI:43474"/>
        <dbReference type="ChEBI" id="CHEBI:58189"/>
    </reaction>
    <physiologicalReaction direction="left-to-right" evidence="6">
        <dbReference type="Rhea" id="RHEA:19670"/>
    </physiologicalReaction>
</comment>
<sequence length="372" mass="39608">MHIPITLLTGFLGSGKTTVLNHLVRQPELARTLVIVNEFGEVGLDHLLMSRVPDDAVVEMSSGCLCCTVRGDLVSTLKNAHWRYARAGERQFDRVVIETTGLADPAPILQTLMTVGVITRRYRLDGVVTVVDLANAAATLDAHPEAVKQAAVADRLLLTKGDLADSEARLGLARRLVAINPGAAQVPADHGAVDPAAVLGLGPFQPEAKSADVAHWLSAEAYGAGGRAGGAAAAQDREHQDDEAPDHAHVDDAHDGHTHHDHAPGHDHDPNRHDDRIRAFCILRDAPLAADAPERLMQALGELAGPDLLRVKGMLSVQGRAGPVVIHGVQHSLSKPVELAAWPGPDRRSRLVFITRDIPQSAIAARLGTLEA</sequence>
<keyword evidence="1" id="KW-0547">Nucleotide-binding</keyword>
<evidence type="ECO:0000256" key="2">
    <source>
        <dbReference type="ARBA" id="ARBA00022801"/>
    </source>
</evidence>
<dbReference type="InterPro" id="IPR036627">
    <property type="entry name" value="CobW-likC_sf"/>
</dbReference>
<name>A0ABS1CMI9_9GAMM</name>
<dbReference type="InterPro" id="IPR027417">
    <property type="entry name" value="P-loop_NTPase"/>
</dbReference>
<evidence type="ECO:0000259" key="8">
    <source>
        <dbReference type="SMART" id="SM00833"/>
    </source>
</evidence>